<organism evidence="1 2">
    <name type="scientific">Pseudomonas fluorescens</name>
    <dbReference type="NCBI Taxonomy" id="294"/>
    <lineage>
        <taxon>Bacteria</taxon>
        <taxon>Pseudomonadati</taxon>
        <taxon>Pseudomonadota</taxon>
        <taxon>Gammaproteobacteria</taxon>
        <taxon>Pseudomonadales</taxon>
        <taxon>Pseudomonadaceae</taxon>
        <taxon>Pseudomonas</taxon>
    </lineage>
</organism>
<dbReference type="Proteomes" id="UP000326611">
    <property type="component" value="Unassembled WGS sequence"/>
</dbReference>
<sequence length="590" mass="60037">MAITSAQIQQLYVAYLGRAADKAGLDYWSKELNADKAVLTLENLRANFVNEQPEYAAIYGGLNRQDTVVKIYNNLFGRAPDAEGLAYWTTGGGASVNADLLLTAFVNGAGTKDSAVLANKVLVSEVYTATAGDKFLAADAKAIIAGVDDTGTSVGAALDKLTDGSLSGIAVPAGVAQLKAQEVATAAEKAFTDSKVTDLLALSKQLADLSKANAEIADVAASTNKTFTTVEGDLTAALTAARGALKTDTLTAKAVVDAKALTDARTAFVTDPAEKTTALDKINAYTAAKAAVAANTAANPADAKQAADTLTAFAANTNNAAVWNKAAIDSGLAVDDTAAAALTGQQVYDALKGADATTAAKINAAFGSITAYTAVKTLATKDAAAAKAAADFTKADTALAAGTGLAWKTAYNTDATTKAQLEASKALDALDNSYKAIDTAHTALETSKTDADTAVAGNTTLVKAVAAAGVTDKADVFYFDHKIATGDDISINFEAKDSLYLGNGYTLNKSATIDATGIHGANNSALEVFFFKAADGSIKAVVETAAEGNTTVVDNTLVANATDKVAVITLAGVTDVNQVTFANGIISHVA</sequence>
<gene>
    <name evidence="1" type="ORF">PS918_05952</name>
</gene>
<dbReference type="EMBL" id="CABVIY010000011">
    <property type="protein sequence ID" value="VVQ16206.1"/>
    <property type="molecule type" value="Genomic_DNA"/>
</dbReference>
<accession>A0A5E7V1H1</accession>
<evidence type="ECO:0000313" key="2">
    <source>
        <dbReference type="Proteomes" id="UP000326611"/>
    </source>
</evidence>
<proteinExistence type="predicted"/>
<dbReference type="AlphaFoldDB" id="A0A5E7V1H1"/>
<reference evidence="1 2" key="1">
    <citation type="submission" date="2019-09" db="EMBL/GenBank/DDBJ databases">
        <authorList>
            <person name="Chandra G."/>
            <person name="Truman W A."/>
        </authorList>
    </citation>
    <scope>NUCLEOTIDE SEQUENCE [LARGE SCALE GENOMIC DNA]</scope>
    <source>
        <strain evidence="1">PS918</strain>
    </source>
</reference>
<name>A0A5E7V1H1_PSEFL</name>
<protein>
    <recommendedName>
        <fullName evidence="3">DUF4214 domain-containing protein</fullName>
    </recommendedName>
</protein>
<evidence type="ECO:0008006" key="3">
    <source>
        <dbReference type="Google" id="ProtNLM"/>
    </source>
</evidence>
<evidence type="ECO:0000313" key="1">
    <source>
        <dbReference type="EMBL" id="VVQ16206.1"/>
    </source>
</evidence>